<proteinExistence type="predicted"/>
<evidence type="ECO:0000259" key="1">
    <source>
        <dbReference type="Pfam" id="PF03109"/>
    </source>
</evidence>
<evidence type="ECO:0000313" key="3">
    <source>
        <dbReference type="Proteomes" id="UP000460298"/>
    </source>
</evidence>
<comment type="caution">
    <text evidence="2">The sequence shown here is derived from an EMBL/GenBank/DDBJ whole genome shotgun (WGS) entry which is preliminary data.</text>
</comment>
<sequence length="423" mass="48301">MIDFLFKNSVRMAETALVLGQAGLGWLLGHRPPAPRLLRETFERLGTTYIKLGQFIASAPSIFPAEYVEEFQYCLDRTPPVAFSDIKRILKEQYGRDPSEVFRRIEEKPLASASIAQVHEAELHDGRVIVLKVQKPGVRDIILTDLNFLFIASRLLEWFVPGMERTSISAIIEDLQKTMMEECDFLHEARNLKEFREFLDRTGIDFATAPAVYEELSGPRVLAMERLYGVSLTDLDSIRKYSKDPEQTLIQALNVWFLSLMACDFFHADVHAGNLLVLEDGRIGFIDFGIVGRISKEIWSGMDQLMQGMNAQDYRQMAEAMTKIGAADRDVDVDVFANDLKTIFESMQRMETAAFRSGQVDEMEINHLVLSLSEAGRKNGIKFPREFALLIKQFLYFDRYIKILAPKMNMFQDARIQRTGLIG</sequence>
<dbReference type="AlphaFoldDB" id="A0A833H3G0"/>
<dbReference type="PANTHER" id="PTHR43173">
    <property type="entry name" value="ABC1 FAMILY PROTEIN"/>
    <property type="match status" value="1"/>
</dbReference>
<accession>A0A833H3G0</accession>
<dbReference type="EMBL" id="WBUI01000004">
    <property type="protein sequence ID" value="KAB2933936.1"/>
    <property type="molecule type" value="Genomic_DNA"/>
</dbReference>
<reference evidence="2 3" key="1">
    <citation type="submission" date="2019-10" db="EMBL/GenBank/DDBJ databases">
        <title>Extracellular Electron Transfer in a Candidatus Methanoperedens spp. Enrichment Culture.</title>
        <authorList>
            <person name="Berger S."/>
            <person name="Rangel Shaw D."/>
            <person name="Berben T."/>
            <person name="In 'T Zandt M."/>
            <person name="Frank J."/>
            <person name="Reimann J."/>
            <person name="Jetten M.S.M."/>
            <person name="Welte C.U."/>
        </authorList>
    </citation>
    <scope>NUCLEOTIDE SEQUENCE [LARGE SCALE GENOMIC DNA]</scope>
    <source>
        <strain evidence="2">SB12</strain>
    </source>
</reference>
<gene>
    <name evidence="2" type="ORF">F9K24_05575</name>
</gene>
<protein>
    <submittedName>
        <fullName evidence="2">AarF/ABC1/UbiB kinase family protein</fullName>
    </submittedName>
</protein>
<dbReference type="Proteomes" id="UP000460298">
    <property type="component" value="Unassembled WGS sequence"/>
</dbReference>
<dbReference type="PANTHER" id="PTHR43173:SF22">
    <property type="entry name" value="OS07G0227800 PROTEIN"/>
    <property type="match status" value="1"/>
</dbReference>
<dbReference type="InterPro" id="IPR051130">
    <property type="entry name" value="Mito_struct-func_regulator"/>
</dbReference>
<dbReference type="CDD" id="cd05121">
    <property type="entry name" value="ABC1_ADCK3-like"/>
    <property type="match status" value="1"/>
</dbReference>
<dbReference type="InterPro" id="IPR004147">
    <property type="entry name" value="ABC1_dom"/>
</dbReference>
<feature type="domain" description="ABC1 atypical kinase-like" evidence="1">
    <location>
        <begin position="76"/>
        <end position="320"/>
    </location>
</feature>
<evidence type="ECO:0000313" key="2">
    <source>
        <dbReference type="EMBL" id="KAB2933936.1"/>
    </source>
</evidence>
<organism evidence="2 3">
    <name type="scientific">Leptonema illini</name>
    <dbReference type="NCBI Taxonomy" id="183"/>
    <lineage>
        <taxon>Bacteria</taxon>
        <taxon>Pseudomonadati</taxon>
        <taxon>Spirochaetota</taxon>
        <taxon>Spirochaetia</taxon>
        <taxon>Leptospirales</taxon>
        <taxon>Leptospiraceae</taxon>
        <taxon>Leptonema</taxon>
    </lineage>
</organism>
<dbReference type="InterPro" id="IPR011009">
    <property type="entry name" value="Kinase-like_dom_sf"/>
</dbReference>
<name>A0A833H3G0_9LEPT</name>
<dbReference type="SUPFAM" id="SSF56112">
    <property type="entry name" value="Protein kinase-like (PK-like)"/>
    <property type="match status" value="1"/>
</dbReference>
<keyword evidence="2" id="KW-0808">Transferase</keyword>
<dbReference type="Pfam" id="PF03109">
    <property type="entry name" value="ABC1"/>
    <property type="match status" value="1"/>
</dbReference>
<dbReference type="GO" id="GO:0016301">
    <property type="term" value="F:kinase activity"/>
    <property type="evidence" value="ECO:0007669"/>
    <property type="project" value="UniProtKB-KW"/>
</dbReference>
<keyword evidence="2" id="KW-0418">Kinase</keyword>